<name>A0ABN7S8D6_OIKDI</name>
<dbReference type="Pfam" id="PF00183">
    <property type="entry name" value="HSP90"/>
    <property type="match status" value="1"/>
</dbReference>
<evidence type="ECO:0000256" key="1">
    <source>
        <dbReference type="ARBA" id="ARBA00008239"/>
    </source>
</evidence>
<sequence length="665" mass="76157">MHRRASRSLKSLLGQGNRGSRIHSISLRFAASDVDSSSPTYEFQAETKKLLDIVAKSLYSEVEIFVRELISNSSDALNKRKFEEMAAGGDPPALEIKLHFDKANNKLIIEDNGIGMSQEEAMTNLGTIAKSGSQDFMAAVKEENSASAQSIIGQFGVGFYSVFMVADGVDVYTRRWNEDVGLHWRSTGDAGYTIEPKEGLNVGTRIELTLKPDSREYADPSHVKKIAQKYSSFTSFPLYCDNEHINEIEPIWMMEKNQISDEMHNKFYKFLTQGQGDPRFTLYYKTEMPISVRSIFYVPMERPNFGRSNPDENKSEIALYCRKVLISNKTDMILPNWMRFIRGVVDSEDIPLNLSRELLQNTPLISKIRDTLTDRVIKFLNDRAKRQPEEYQKFYAEHKYFISEGIVLEGENAHRRDQVARLLRYESSNLAAGELTSLEEYIERMKEDQRHIYYLPAKTRQQALASPYLEAIKNKGFEVLFFYDMFDEIVMEQMQKFKEKVPFSIENDIIDDKVDGTNVEDSLKDDAINSEEQDKLTEWAKESLGDLASKVQMTGKLENQPGMITVWNLGVTRNFLRTQRMQNPDDPELFKPETIAKISEPTLQLSKSHPVIKKLTELREKDEATAKKVLKHIYTSSMVNAGLNEDAVGLARDANELIEELLHKL</sequence>
<dbReference type="Gene3D" id="3.30.565.10">
    <property type="entry name" value="Histidine kinase-like ATPase, C-terminal domain"/>
    <property type="match status" value="1"/>
</dbReference>
<dbReference type="InterPro" id="IPR003594">
    <property type="entry name" value="HATPase_dom"/>
</dbReference>
<comment type="similarity">
    <text evidence="1">Belongs to the heat shock protein 90 family.</text>
</comment>
<dbReference type="Gene3D" id="1.20.120.790">
    <property type="entry name" value="Heat shock protein 90, C-terminal domain"/>
    <property type="match status" value="1"/>
</dbReference>
<keyword evidence="3" id="KW-0067">ATP-binding</keyword>
<dbReference type="SUPFAM" id="SSF54211">
    <property type="entry name" value="Ribosomal protein S5 domain 2-like"/>
    <property type="match status" value="1"/>
</dbReference>
<dbReference type="Proteomes" id="UP001158576">
    <property type="component" value="Chromosome XSR"/>
</dbReference>
<keyword evidence="7" id="KW-1185">Reference proteome</keyword>
<dbReference type="SUPFAM" id="SSF55874">
    <property type="entry name" value="ATPase domain of HSP90 chaperone/DNA topoisomerase II/histidine kinase"/>
    <property type="match status" value="1"/>
</dbReference>
<dbReference type="PRINTS" id="PR00775">
    <property type="entry name" value="HEATSHOCK90"/>
</dbReference>
<dbReference type="InterPro" id="IPR020568">
    <property type="entry name" value="Ribosomal_Su5_D2-typ_SF"/>
</dbReference>
<dbReference type="NCBIfam" id="NF003555">
    <property type="entry name" value="PRK05218.1"/>
    <property type="match status" value="1"/>
</dbReference>
<dbReference type="PANTHER" id="PTHR11528">
    <property type="entry name" value="HEAT SHOCK PROTEIN 90 FAMILY MEMBER"/>
    <property type="match status" value="1"/>
</dbReference>
<keyword evidence="2" id="KW-0547">Nucleotide-binding</keyword>
<dbReference type="InterPro" id="IPR037196">
    <property type="entry name" value="HSP90_C"/>
</dbReference>
<dbReference type="HAMAP" id="MF_00505">
    <property type="entry name" value="HSP90"/>
    <property type="match status" value="1"/>
</dbReference>
<reference evidence="6 7" key="1">
    <citation type="submission" date="2021-04" db="EMBL/GenBank/DDBJ databases">
        <authorList>
            <person name="Bliznina A."/>
        </authorList>
    </citation>
    <scope>NUCLEOTIDE SEQUENCE [LARGE SCALE GENOMIC DNA]</scope>
</reference>
<evidence type="ECO:0000259" key="5">
    <source>
        <dbReference type="SMART" id="SM00387"/>
    </source>
</evidence>
<dbReference type="CDD" id="cd16927">
    <property type="entry name" value="HATPase_Hsp90-like"/>
    <property type="match status" value="1"/>
</dbReference>
<evidence type="ECO:0000313" key="7">
    <source>
        <dbReference type="Proteomes" id="UP001158576"/>
    </source>
</evidence>
<keyword evidence="4" id="KW-0143">Chaperone</keyword>
<feature type="domain" description="Histidine kinase/HSP90-like ATPase" evidence="5">
    <location>
        <begin position="61"/>
        <end position="214"/>
    </location>
</feature>
<dbReference type="InterPro" id="IPR036890">
    <property type="entry name" value="HATPase_C_sf"/>
</dbReference>
<dbReference type="Pfam" id="PF13589">
    <property type="entry name" value="HATPase_c_3"/>
    <property type="match status" value="1"/>
</dbReference>
<dbReference type="PIRSF" id="PIRSF002583">
    <property type="entry name" value="Hsp90"/>
    <property type="match status" value="1"/>
</dbReference>
<dbReference type="Gene3D" id="3.30.230.80">
    <property type="match status" value="1"/>
</dbReference>
<dbReference type="SUPFAM" id="SSF110942">
    <property type="entry name" value="HSP90 C-terminal domain"/>
    <property type="match status" value="1"/>
</dbReference>
<dbReference type="InterPro" id="IPR001404">
    <property type="entry name" value="Hsp90_fam"/>
</dbReference>
<dbReference type="EMBL" id="OU015569">
    <property type="protein sequence ID" value="CAG5094913.1"/>
    <property type="molecule type" value="Genomic_DNA"/>
</dbReference>
<evidence type="ECO:0000256" key="4">
    <source>
        <dbReference type="ARBA" id="ARBA00023186"/>
    </source>
</evidence>
<gene>
    <name evidence="6" type="ORF">OKIOD_LOCUS5502</name>
</gene>
<organism evidence="6 7">
    <name type="scientific">Oikopleura dioica</name>
    <name type="common">Tunicate</name>
    <dbReference type="NCBI Taxonomy" id="34765"/>
    <lineage>
        <taxon>Eukaryota</taxon>
        <taxon>Metazoa</taxon>
        <taxon>Chordata</taxon>
        <taxon>Tunicata</taxon>
        <taxon>Appendicularia</taxon>
        <taxon>Copelata</taxon>
        <taxon>Oikopleuridae</taxon>
        <taxon>Oikopleura</taxon>
    </lineage>
</organism>
<evidence type="ECO:0000256" key="3">
    <source>
        <dbReference type="ARBA" id="ARBA00022840"/>
    </source>
</evidence>
<dbReference type="InterPro" id="IPR020575">
    <property type="entry name" value="Hsp90_N"/>
</dbReference>
<accession>A0ABN7S8D6</accession>
<evidence type="ECO:0000256" key="2">
    <source>
        <dbReference type="ARBA" id="ARBA00022741"/>
    </source>
</evidence>
<dbReference type="Gene3D" id="3.40.50.11260">
    <property type="match status" value="1"/>
</dbReference>
<dbReference type="SMART" id="SM00387">
    <property type="entry name" value="HATPase_c"/>
    <property type="match status" value="1"/>
</dbReference>
<proteinExistence type="inferred from homology"/>
<evidence type="ECO:0000313" key="6">
    <source>
        <dbReference type="EMBL" id="CAG5094913.1"/>
    </source>
</evidence>
<protein>
    <submittedName>
        <fullName evidence="6">Oidioi.mRNA.OKI2018_I69.XSR.g13944.t1.cds</fullName>
    </submittedName>
</protein>